<evidence type="ECO:0000313" key="2">
    <source>
        <dbReference type="EMBL" id="OQS55365.1"/>
    </source>
</evidence>
<evidence type="ECO:0000259" key="1">
    <source>
        <dbReference type="PROSITE" id="PS50833"/>
    </source>
</evidence>
<proteinExistence type="predicted"/>
<dbReference type="GO" id="GO:0006364">
    <property type="term" value="P:rRNA processing"/>
    <property type="evidence" value="ECO:0007669"/>
    <property type="project" value="InterPro"/>
</dbReference>
<dbReference type="VEuPathDB" id="MicrosporidiaDB:EHP00_729"/>
<dbReference type="GO" id="GO:0042134">
    <property type="term" value="F:rRNA primary transcript binding"/>
    <property type="evidence" value="ECO:0007669"/>
    <property type="project" value="InterPro"/>
</dbReference>
<dbReference type="EMBL" id="MNPJ01000010">
    <property type="protein sequence ID" value="OQS55365.1"/>
    <property type="molecule type" value="Genomic_DNA"/>
</dbReference>
<dbReference type="GO" id="GO:0005730">
    <property type="term" value="C:nucleolus"/>
    <property type="evidence" value="ECO:0007669"/>
    <property type="project" value="TreeGrafter"/>
</dbReference>
<protein>
    <submittedName>
        <fullName evidence="2">Rpf1</fullName>
    </submittedName>
</protein>
<dbReference type="PROSITE" id="PS50833">
    <property type="entry name" value="BRIX"/>
    <property type="match status" value="1"/>
</dbReference>
<reference evidence="2 3" key="1">
    <citation type="journal article" date="2017" name="Environ. Microbiol.">
        <title>Decay of the glycolytic pathway and adaptation to intranuclear parasitism within Enterocytozoonidae microsporidia.</title>
        <authorList>
            <person name="Wiredu Boakye D."/>
            <person name="Jaroenlak P."/>
            <person name="Prachumwat A."/>
            <person name="Williams T.A."/>
            <person name="Bateman K.S."/>
            <person name="Itsathitphaisarn O."/>
            <person name="Sritunyalucksana K."/>
            <person name="Paszkiewicz K.H."/>
            <person name="Moore K.A."/>
            <person name="Stentiford G.D."/>
            <person name="Williams B.A."/>
        </authorList>
    </citation>
    <scope>NUCLEOTIDE SEQUENCE [LARGE SCALE GENOMIC DNA]</scope>
    <source>
        <strain evidence="2 3">TH1</strain>
    </source>
</reference>
<evidence type="ECO:0000313" key="3">
    <source>
        <dbReference type="Proteomes" id="UP000192758"/>
    </source>
</evidence>
<dbReference type="Pfam" id="PF04427">
    <property type="entry name" value="Brix"/>
    <property type="match status" value="1"/>
</dbReference>
<dbReference type="PANTHER" id="PTHR22734">
    <property type="entry name" value="U3 SMALL NUCLEOLAR RIBONUCLEOPROTEIN PROTEIN IMP4"/>
    <property type="match status" value="1"/>
</dbReference>
<dbReference type="Proteomes" id="UP000192758">
    <property type="component" value="Unassembled WGS sequence"/>
</dbReference>
<gene>
    <name evidence="2" type="primary">rpf1</name>
    <name evidence="2" type="ORF">EHP00_729</name>
</gene>
<dbReference type="AlphaFoldDB" id="A0A1W0E7Y4"/>
<name>A0A1W0E7Y4_9MICR</name>
<comment type="caution">
    <text evidence="2">The sequence shown here is derived from an EMBL/GenBank/DDBJ whole genome shotgun (WGS) entry which is preliminary data.</text>
</comment>
<dbReference type="SUPFAM" id="SSF52954">
    <property type="entry name" value="Class II aaRS ABD-related"/>
    <property type="match status" value="1"/>
</dbReference>
<dbReference type="OrthoDB" id="264354at2759"/>
<dbReference type="SMART" id="SM00879">
    <property type="entry name" value="Brix"/>
    <property type="match status" value="1"/>
</dbReference>
<keyword evidence="3" id="KW-1185">Reference proteome</keyword>
<dbReference type="InterPro" id="IPR044281">
    <property type="entry name" value="IMP4/RPF1"/>
</dbReference>
<organism evidence="2 3">
    <name type="scientific">Ecytonucleospora hepatopenaei</name>
    <dbReference type="NCBI Taxonomy" id="646526"/>
    <lineage>
        <taxon>Eukaryota</taxon>
        <taxon>Fungi</taxon>
        <taxon>Fungi incertae sedis</taxon>
        <taxon>Microsporidia</taxon>
        <taxon>Enterocytozoonidae</taxon>
        <taxon>Ecytonucleospora</taxon>
    </lineage>
</organism>
<sequence>MTVAQIFIYKEKKLSARGKELCDDFARILPNSKIVENEYKHPESEELATIRIHEDIEPQFILFDIFKKQVVFKIINYRSFKSISKDNSIESGSSQLVLSNFTTDLGIKIANIFMDIFPLDMKANQVANFSVHKDFVYFRFYRFAINLSNKKVKNTKTKFLQLGPQLTLRVYRFKEEIDGKSMTYEYKKYIKNKNLL</sequence>
<accession>A0A1W0E7Y4</accession>
<dbReference type="InterPro" id="IPR007109">
    <property type="entry name" value="Brix"/>
</dbReference>
<dbReference type="STRING" id="646526.A0A1W0E7Y4"/>
<feature type="domain" description="Brix" evidence="1">
    <location>
        <begin position="4"/>
        <end position="179"/>
    </location>
</feature>